<evidence type="ECO:0000256" key="8">
    <source>
        <dbReference type="SAM" id="SignalP"/>
    </source>
</evidence>
<dbReference type="Gene3D" id="1.10.239.10">
    <property type="entry name" value="Elicitin domain"/>
    <property type="match status" value="1"/>
</dbReference>
<evidence type="ECO:0000256" key="2">
    <source>
        <dbReference type="ARBA" id="ARBA00009544"/>
    </source>
</evidence>
<keyword evidence="8" id="KW-0732">Signal</keyword>
<evidence type="ECO:0000256" key="7">
    <source>
        <dbReference type="SAM" id="MobiDB-lite"/>
    </source>
</evidence>
<evidence type="ECO:0000313" key="10">
    <source>
        <dbReference type="Proteomes" id="UP000294530"/>
    </source>
</evidence>
<reference evidence="9 10" key="1">
    <citation type="journal article" date="2021" name="Genome Biol.">
        <title>AFLAP: assembly-free linkage analysis pipeline using k-mers from genome sequencing data.</title>
        <authorList>
            <person name="Fletcher K."/>
            <person name="Zhang L."/>
            <person name="Gil J."/>
            <person name="Han R."/>
            <person name="Cavanaugh K."/>
            <person name="Michelmore R."/>
        </authorList>
    </citation>
    <scope>NUCLEOTIDE SEQUENCE [LARGE SCALE GENOMIC DNA]</scope>
    <source>
        <strain evidence="9 10">SF5</strain>
    </source>
</reference>
<protein>
    <recommendedName>
        <fullName evidence="6">Elicitin</fullName>
    </recommendedName>
</protein>
<name>A0A976FQS1_BRELC</name>
<dbReference type="Proteomes" id="UP000294530">
    <property type="component" value="Unassembled WGS sequence"/>
</dbReference>
<evidence type="ECO:0000256" key="1">
    <source>
        <dbReference type="ARBA" id="ARBA00004613"/>
    </source>
</evidence>
<dbReference type="AlphaFoldDB" id="A0A976FQS1"/>
<organism evidence="9 10">
    <name type="scientific">Bremia lactucae</name>
    <name type="common">Lettuce downy mildew</name>
    <dbReference type="NCBI Taxonomy" id="4779"/>
    <lineage>
        <taxon>Eukaryota</taxon>
        <taxon>Sar</taxon>
        <taxon>Stramenopiles</taxon>
        <taxon>Oomycota</taxon>
        <taxon>Peronosporomycetes</taxon>
        <taxon>Peronosporales</taxon>
        <taxon>Peronosporaceae</taxon>
        <taxon>Bremia</taxon>
    </lineage>
</organism>
<keyword evidence="5 6" id="KW-1015">Disulfide bond</keyword>
<gene>
    <name evidence="9" type="ORF">CCR75_002812</name>
</gene>
<comment type="caution">
    <text evidence="9">The sequence shown here is derived from an EMBL/GenBank/DDBJ whole genome shotgun (WGS) entry which is preliminary data.</text>
</comment>
<keyword evidence="10" id="KW-1185">Reference proteome</keyword>
<dbReference type="InterPro" id="IPR002200">
    <property type="entry name" value="Elicitin"/>
</dbReference>
<dbReference type="KEGG" id="blac:94346580"/>
<evidence type="ECO:0000256" key="3">
    <source>
        <dbReference type="ARBA" id="ARBA00022525"/>
    </source>
</evidence>
<dbReference type="EMBL" id="SHOA02000004">
    <property type="protein sequence ID" value="TDH71262.1"/>
    <property type="molecule type" value="Genomic_DNA"/>
</dbReference>
<feature type="signal peptide" evidence="8">
    <location>
        <begin position="1"/>
        <end position="20"/>
    </location>
</feature>
<evidence type="ECO:0000313" key="9">
    <source>
        <dbReference type="EMBL" id="TDH71262.1"/>
    </source>
</evidence>
<evidence type="ECO:0000256" key="6">
    <source>
        <dbReference type="RuleBase" id="RU368111"/>
    </source>
</evidence>
<comment type="similarity">
    <text evidence="2 6">Belongs to the elicitin family.</text>
</comment>
<feature type="compositionally biased region" description="Low complexity" evidence="7">
    <location>
        <begin position="127"/>
        <end position="139"/>
    </location>
</feature>
<feature type="chain" id="PRO_5037173932" description="Elicitin" evidence="8">
    <location>
        <begin position="21"/>
        <end position="185"/>
    </location>
</feature>
<dbReference type="GO" id="GO:0052040">
    <property type="term" value="P:symbiont-mediated perturbation of host programmed cell death"/>
    <property type="evidence" value="ECO:0007669"/>
    <property type="project" value="UniProtKB-UniRule"/>
</dbReference>
<dbReference type="Pfam" id="PF00964">
    <property type="entry name" value="Elicitin"/>
    <property type="match status" value="1"/>
</dbReference>
<dbReference type="InterPro" id="IPR036470">
    <property type="entry name" value="Elicitin_sf"/>
</dbReference>
<dbReference type="SUPFAM" id="SSF48647">
    <property type="entry name" value="Fungal elicitin"/>
    <property type="match status" value="1"/>
</dbReference>
<keyword evidence="3 6" id="KW-0964">Secreted</keyword>
<feature type="compositionally biased region" description="Polar residues" evidence="7">
    <location>
        <begin position="111"/>
        <end position="126"/>
    </location>
</feature>
<accession>A0A976FQS1</accession>
<dbReference type="GeneID" id="94346580"/>
<evidence type="ECO:0000256" key="4">
    <source>
        <dbReference type="ARBA" id="ARBA00022978"/>
    </source>
</evidence>
<sequence length="185" mass="18967">MKTAIVSAAALIVGASYSLASDCDVAKIESQLFPNATKGLANCGNATGINIFAVSQFPTLDQVTLLSENVDCANYLNQINQVANVEIQCNVTIDGVPINFGKLIASFLTGKTGNETDTDPSPTEVPSSSASKLMDSDSSPLPTSPRPNVSANAPSPVPAESSGASRNIAVSFISCGLVTMVIALS</sequence>
<dbReference type="GO" id="GO:0005576">
    <property type="term" value="C:extracellular region"/>
    <property type="evidence" value="ECO:0007669"/>
    <property type="project" value="UniProtKB-SubCell"/>
</dbReference>
<dbReference type="RefSeq" id="XP_067820761.1">
    <property type="nucleotide sequence ID" value="XM_067960909.1"/>
</dbReference>
<keyword evidence="4 6" id="KW-0928">Hypersensitive response elicitation</keyword>
<feature type="region of interest" description="Disordered" evidence="7">
    <location>
        <begin position="111"/>
        <end position="162"/>
    </location>
</feature>
<evidence type="ECO:0000256" key="5">
    <source>
        <dbReference type="ARBA" id="ARBA00023157"/>
    </source>
</evidence>
<proteinExistence type="inferred from homology"/>
<comment type="subcellular location">
    <subcellularLocation>
        <location evidence="1 6">Secreted</location>
    </subcellularLocation>
</comment>
<comment type="function">
    <text evidence="6">Induces local and distal defense responses (incompatible hypersensitive reaction) in plants from the solanaceae and cruciferae families. Elicits leaf necrosis and causes the accumulation of pathogenesis-related proteins. Might interact with the lipidic molecules of the plasma membrane.</text>
</comment>
<dbReference type="SMART" id="SM01187">
    <property type="entry name" value="Elicitin"/>
    <property type="match status" value="1"/>
</dbReference>
<dbReference type="OrthoDB" id="163896at2759"/>